<dbReference type="PANTHER" id="PTHR43066">
    <property type="entry name" value="RHOMBOID-RELATED PROTEIN"/>
    <property type="match status" value="1"/>
</dbReference>
<dbReference type="InterPro" id="IPR022764">
    <property type="entry name" value="Peptidase_S54_rhomboid_dom"/>
</dbReference>
<protein>
    <recommendedName>
        <fullName evidence="9">Peptidase S54 rhomboid domain-containing protein</fullName>
    </recommendedName>
</protein>
<evidence type="ECO:0000256" key="4">
    <source>
        <dbReference type="ARBA" id="ARBA00022692"/>
    </source>
</evidence>
<comment type="subcellular location">
    <subcellularLocation>
        <location evidence="1">Membrane</location>
        <topology evidence="1">Multi-pass membrane protein</topology>
    </subcellularLocation>
</comment>
<dbReference type="InParanoid" id="D8LUZ1"/>
<feature type="transmembrane region" description="Helical" evidence="8">
    <location>
        <begin position="73"/>
        <end position="102"/>
    </location>
</feature>
<comment type="similarity">
    <text evidence="2">Belongs to the peptidase S54 family.</text>
</comment>
<keyword evidence="7 8" id="KW-0472">Membrane</keyword>
<keyword evidence="6 8" id="KW-1133">Transmembrane helix</keyword>
<sequence length="152" mass="17207">MFYVIFLFTIINGLLYVLIYKLLSLINSSFLYVAAAGFSGVIFSLLLVMTYVIDVDTLSIFGLFSVPRKWYAIIYLILMSVLIPGVSFIGHLCGILSGYLFVFGYLNWAIPMHCLVAMEKGFIGSVLKKSNAFVYIPEQSVMSRFIFLNFMK</sequence>
<feature type="transmembrane region" description="Helical" evidence="8">
    <location>
        <begin position="30"/>
        <end position="53"/>
    </location>
</feature>
<feature type="domain" description="Peptidase S54 rhomboid" evidence="9">
    <location>
        <begin position="5"/>
        <end position="106"/>
    </location>
</feature>
<evidence type="ECO:0000256" key="2">
    <source>
        <dbReference type="ARBA" id="ARBA00009045"/>
    </source>
</evidence>
<keyword evidence="11" id="KW-1185">Reference proteome</keyword>
<evidence type="ECO:0000256" key="6">
    <source>
        <dbReference type="ARBA" id="ARBA00022989"/>
    </source>
</evidence>
<dbReference type="SUPFAM" id="SSF144091">
    <property type="entry name" value="Rhomboid-like"/>
    <property type="match status" value="1"/>
</dbReference>
<evidence type="ECO:0000313" key="11">
    <source>
        <dbReference type="Proteomes" id="UP000008312"/>
    </source>
</evidence>
<proteinExistence type="inferred from homology"/>
<dbReference type="GO" id="GO:0016020">
    <property type="term" value="C:membrane"/>
    <property type="evidence" value="ECO:0007669"/>
    <property type="project" value="UniProtKB-SubCell"/>
</dbReference>
<dbReference type="GO" id="GO:0006508">
    <property type="term" value="P:proteolysis"/>
    <property type="evidence" value="ECO:0007669"/>
    <property type="project" value="UniProtKB-KW"/>
</dbReference>
<dbReference type="EMBL" id="FN668638">
    <property type="protein sequence ID" value="CBK19630.2"/>
    <property type="molecule type" value="Genomic_DNA"/>
</dbReference>
<dbReference type="AlphaFoldDB" id="D8LUZ1"/>
<dbReference type="GeneID" id="24922143"/>
<evidence type="ECO:0000256" key="8">
    <source>
        <dbReference type="SAM" id="Phobius"/>
    </source>
</evidence>
<organism evidence="10">
    <name type="scientific">Blastocystis hominis</name>
    <dbReference type="NCBI Taxonomy" id="12968"/>
    <lineage>
        <taxon>Eukaryota</taxon>
        <taxon>Sar</taxon>
        <taxon>Stramenopiles</taxon>
        <taxon>Bigyra</taxon>
        <taxon>Opalozoa</taxon>
        <taxon>Opalinata</taxon>
        <taxon>Blastocystidae</taxon>
        <taxon>Blastocystis</taxon>
    </lineage>
</organism>
<dbReference type="PANTHER" id="PTHR43066:SF1">
    <property type="entry name" value="RHOMBOID PROTEIN 2"/>
    <property type="match status" value="1"/>
</dbReference>
<dbReference type="OrthoDB" id="10257275at2759"/>
<dbReference type="RefSeq" id="XP_012893678.1">
    <property type="nucleotide sequence ID" value="XM_013038224.1"/>
</dbReference>
<evidence type="ECO:0000256" key="5">
    <source>
        <dbReference type="ARBA" id="ARBA00022801"/>
    </source>
</evidence>
<evidence type="ECO:0000256" key="7">
    <source>
        <dbReference type="ARBA" id="ARBA00023136"/>
    </source>
</evidence>
<dbReference type="Pfam" id="PF01694">
    <property type="entry name" value="Rhomboid"/>
    <property type="match status" value="1"/>
</dbReference>
<name>D8LUZ1_BLAHO</name>
<dbReference type="Gene3D" id="1.20.1540.10">
    <property type="entry name" value="Rhomboid-like"/>
    <property type="match status" value="1"/>
</dbReference>
<accession>D8LUZ1</accession>
<dbReference type="InterPro" id="IPR035952">
    <property type="entry name" value="Rhomboid-like_sf"/>
</dbReference>
<evidence type="ECO:0000256" key="1">
    <source>
        <dbReference type="ARBA" id="ARBA00004141"/>
    </source>
</evidence>
<evidence type="ECO:0000313" key="10">
    <source>
        <dbReference type="EMBL" id="CBK19630.2"/>
    </source>
</evidence>
<feature type="transmembrane region" description="Helical" evidence="8">
    <location>
        <begin position="6"/>
        <end position="23"/>
    </location>
</feature>
<keyword evidence="5" id="KW-0378">Hydrolase</keyword>
<keyword evidence="3" id="KW-0645">Protease</keyword>
<dbReference type="Proteomes" id="UP000008312">
    <property type="component" value="Unassembled WGS sequence"/>
</dbReference>
<keyword evidence="4 8" id="KW-0812">Transmembrane</keyword>
<dbReference type="GO" id="GO:0004252">
    <property type="term" value="F:serine-type endopeptidase activity"/>
    <property type="evidence" value="ECO:0007669"/>
    <property type="project" value="InterPro"/>
</dbReference>
<gene>
    <name evidence="10" type="ORF">GSBLH_T00006018001</name>
</gene>
<evidence type="ECO:0000259" key="9">
    <source>
        <dbReference type="Pfam" id="PF01694"/>
    </source>
</evidence>
<reference evidence="10" key="1">
    <citation type="submission" date="2010-02" db="EMBL/GenBank/DDBJ databases">
        <title>Sequencing and annotation of the Blastocystis hominis genome.</title>
        <authorList>
            <person name="Wincker P."/>
        </authorList>
    </citation>
    <scope>NUCLEOTIDE SEQUENCE</scope>
    <source>
        <strain evidence="10">Singapore isolate B</strain>
    </source>
</reference>
<evidence type="ECO:0000256" key="3">
    <source>
        <dbReference type="ARBA" id="ARBA00022670"/>
    </source>
</evidence>